<dbReference type="InterPro" id="IPR042258">
    <property type="entry name" value="DGOK_N"/>
</dbReference>
<organism evidence="1 2">
    <name type="scientific">Sphingobium fuliginis ATCC 27551</name>
    <dbReference type="NCBI Taxonomy" id="1208342"/>
    <lineage>
        <taxon>Bacteria</taxon>
        <taxon>Pseudomonadati</taxon>
        <taxon>Pseudomonadota</taxon>
        <taxon>Alphaproteobacteria</taxon>
        <taxon>Sphingomonadales</taxon>
        <taxon>Sphingomonadaceae</taxon>
        <taxon>Sphingobium</taxon>
    </lineage>
</organism>
<dbReference type="EMBL" id="CP041017">
    <property type="protein sequence ID" value="QDC39525.1"/>
    <property type="molecule type" value="Genomic_DNA"/>
</dbReference>
<dbReference type="InterPro" id="IPR042257">
    <property type="entry name" value="DGOK_C"/>
</dbReference>
<dbReference type="InterPro" id="IPR007729">
    <property type="entry name" value="DGOK"/>
</dbReference>
<dbReference type="AlphaFoldDB" id="A0A5B8CKX6"/>
<keyword evidence="1" id="KW-0808">Transferase</keyword>
<dbReference type="Proteomes" id="UP000311469">
    <property type="component" value="Chromosome cSF2"/>
</dbReference>
<evidence type="ECO:0000313" key="2">
    <source>
        <dbReference type="Proteomes" id="UP000311469"/>
    </source>
</evidence>
<sequence>MRPLRGVLVSGAAFIAVDWGTTNRRAYLIEGGEVVATERDDMGILSVPPGGFPAAVAGLRERHGGLPMLLAGMVGSNRGWHDAGYVLAPASLADLAARLVSPEEGVAIVPGVCRDGDERQDVMRGEEVQLLGAVAAGLAPGDALLCQPGTHAKWALMKDGALADFTTAMTGEMFALLKGHALIGSEMTGEVDADEDFRKGVEASADRDLLSALFGVRAAAVLGRRAPGAAAAYVSGLLIGSDCRARITQPGQQVHLLADGLLARLYSAAIAIAGGQAVVVDSHASFVAGITRIWDIKA</sequence>
<dbReference type="Pfam" id="PF05035">
    <property type="entry name" value="DGOK"/>
    <property type="match status" value="1"/>
</dbReference>
<protein>
    <submittedName>
        <fullName evidence="1">2-dehydro-3-deoxygalactonokinase</fullName>
    </submittedName>
</protein>
<dbReference type="Gene3D" id="3.30.420.310">
    <property type="entry name" value="2-keto-3-deoxy-galactonokinase, C-terminal domain"/>
    <property type="match status" value="1"/>
</dbReference>
<evidence type="ECO:0000313" key="1">
    <source>
        <dbReference type="EMBL" id="QDC39525.1"/>
    </source>
</evidence>
<gene>
    <name evidence="1" type="ORF">FIL70_20165</name>
</gene>
<name>A0A5B8CKX6_SPHSA</name>
<keyword evidence="1" id="KW-0418">Kinase</keyword>
<dbReference type="Gene3D" id="3.30.420.300">
    <property type="entry name" value="2-keto-3-deoxy-galactonokinase, substrate binding domain"/>
    <property type="match status" value="1"/>
</dbReference>
<dbReference type="GO" id="GO:0008671">
    <property type="term" value="F:2-dehydro-3-deoxygalactonokinase activity"/>
    <property type="evidence" value="ECO:0007669"/>
    <property type="project" value="InterPro"/>
</dbReference>
<proteinExistence type="predicted"/>
<reference evidence="1 2" key="1">
    <citation type="submission" date="2019-06" db="EMBL/GenBank/DDBJ databases">
        <title>Genome organization and adaptive potential of archetypical organophosphate degarding Sphingobium fuliginis ATCC 27551.</title>
        <authorList>
            <person name="Sarwar A."/>
            <person name="Parthasarathy S."/>
            <person name="Singh C."/>
            <person name="Siddavattam D."/>
        </authorList>
    </citation>
    <scope>NUCLEOTIDE SEQUENCE [LARGE SCALE GENOMIC DNA]</scope>
    <source>
        <strain evidence="1 2">ATCC 27551</strain>
    </source>
</reference>
<dbReference type="KEGG" id="sufl:FIL70_20165"/>
<accession>A0A5B8CKX6</accession>
<dbReference type="GO" id="GO:0034194">
    <property type="term" value="P:D-galactonate catabolic process"/>
    <property type="evidence" value="ECO:0007669"/>
    <property type="project" value="InterPro"/>
</dbReference>